<dbReference type="InterPro" id="IPR036787">
    <property type="entry name" value="T_IF-3_N_sf"/>
</dbReference>
<dbReference type="Gene3D" id="3.10.20.80">
    <property type="entry name" value="Translation initiation factor 3 (IF-3), N-terminal domain"/>
    <property type="match status" value="1"/>
</dbReference>
<feature type="region of interest" description="Disordered" evidence="5">
    <location>
        <begin position="54"/>
        <end position="94"/>
    </location>
</feature>
<evidence type="ECO:0000313" key="9">
    <source>
        <dbReference type="Proteomes" id="UP000266340"/>
    </source>
</evidence>
<keyword evidence="9" id="KW-1185">Reference proteome</keyword>
<evidence type="ECO:0000256" key="5">
    <source>
        <dbReference type="SAM" id="MobiDB-lite"/>
    </source>
</evidence>
<dbReference type="RefSeq" id="WP_119147580.1">
    <property type="nucleotide sequence ID" value="NZ_JBHSOV010000044.1"/>
</dbReference>
<dbReference type="InterPro" id="IPR019814">
    <property type="entry name" value="Translation_initiation_fac_3_N"/>
</dbReference>
<evidence type="ECO:0000256" key="2">
    <source>
        <dbReference type="ARBA" id="ARBA00022540"/>
    </source>
</evidence>
<dbReference type="GO" id="GO:0005737">
    <property type="term" value="C:cytoplasm"/>
    <property type="evidence" value="ECO:0007669"/>
    <property type="project" value="UniProtKB-ARBA"/>
</dbReference>
<dbReference type="PANTHER" id="PTHR10938">
    <property type="entry name" value="TRANSLATION INITIATION FACTOR IF-3"/>
    <property type="match status" value="1"/>
</dbReference>
<name>A0A398CSR5_9BACL</name>
<dbReference type="Gene3D" id="3.30.110.10">
    <property type="entry name" value="Translation initiation factor 3 (IF-3), C-terminal domain"/>
    <property type="match status" value="1"/>
</dbReference>
<dbReference type="GO" id="GO:0043022">
    <property type="term" value="F:ribosome binding"/>
    <property type="evidence" value="ECO:0007669"/>
    <property type="project" value="TreeGrafter"/>
</dbReference>
<feature type="compositionally biased region" description="Polar residues" evidence="5">
    <location>
        <begin position="133"/>
        <end position="147"/>
    </location>
</feature>
<dbReference type="InterPro" id="IPR019815">
    <property type="entry name" value="Translation_initiation_fac_3_C"/>
</dbReference>
<dbReference type="SUPFAM" id="SSF55200">
    <property type="entry name" value="Translation initiation factor IF3, C-terminal domain"/>
    <property type="match status" value="1"/>
</dbReference>
<dbReference type="Pfam" id="PF05198">
    <property type="entry name" value="IF3_N"/>
    <property type="match status" value="1"/>
</dbReference>
<evidence type="ECO:0000256" key="4">
    <source>
        <dbReference type="NCBIfam" id="TIGR00168"/>
    </source>
</evidence>
<reference evidence="8 9" key="1">
    <citation type="submission" date="2018-09" db="EMBL/GenBank/DDBJ databases">
        <title>Cohnella cavernae sp. nov., isolated from a karst cave.</title>
        <authorList>
            <person name="Zhu H."/>
        </authorList>
    </citation>
    <scope>NUCLEOTIDE SEQUENCE [LARGE SCALE GENOMIC DNA]</scope>
    <source>
        <strain evidence="8 9">K2E09-144</strain>
    </source>
</reference>
<dbReference type="InterPro" id="IPR001288">
    <property type="entry name" value="Translation_initiation_fac_3"/>
</dbReference>
<evidence type="ECO:0000259" key="7">
    <source>
        <dbReference type="Pfam" id="PF05198"/>
    </source>
</evidence>
<dbReference type="OrthoDB" id="2899239at2"/>
<protein>
    <recommendedName>
        <fullName evidence="4">Translation initiation factor IF-3</fullName>
    </recommendedName>
</protein>
<gene>
    <name evidence="8" type="primary">infC</name>
    <name evidence="8" type="ORF">D3H35_01970</name>
</gene>
<dbReference type="SUPFAM" id="SSF54364">
    <property type="entry name" value="Translation initiation factor IF3, N-terminal domain"/>
    <property type="match status" value="1"/>
</dbReference>
<feature type="domain" description="Translation initiation factor 3 N-terminal" evidence="7">
    <location>
        <begin position="3"/>
        <end position="71"/>
    </location>
</feature>
<proteinExistence type="inferred from homology"/>
<evidence type="ECO:0000259" key="6">
    <source>
        <dbReference type="Pfam" id="PF00707"/>
    </source>
</evidence>
<dbReference type="GO" id="GO:0032790">
    <property type="term" value="P:ribosome disassembly"/>
    <property type="evidence" value="ECO:0007669"/>
    <property type="project" value="TreeGrafter"/>
</dbReference>
<evidence type="ECO:0000256" key="3">
    <source>
        <dbReference type="ARBA" id="ARBA00022917"/>
    </source>
</evidence>
<dbReference type="Proteomes" id="UP000266340">
    <property type="component" value="Unassembled WGS sequence"/>
</dbReference>
<feature type="domain" description="Translation initiation factor 3 C-terminal" evidence="6">
    <location>
        <begin position="76"/>
        <end position="156"/>
    </location>
</feature>
<feature type="compositionally biased region" description="Basic and acidic residues" evidence="5">
    <location>
        <begin position="60"/>
        <end position="94"/>
    </location>
</feature>
<dbReference type="AlphaFoldDB" id="A0A398CSR5"/>
<keyword evidence="2 8" id="KW-0396">Initiation factor</keyword>
<dbReference type="EMBL" id="QXJM01000015">
    <property type="protein sequence ID" value="RIE05200.1"/>
    <property type="molecule type" value="Genomic_DNA"/>
</dbReference>
<sequence>MLINEKIKASEVHLTGLNGEDLGIVPTSEALAMAKSLKVDLIALSLMSSPPPCKLMRSGAAKEEAQKEKKKEREPKLKEVRLTPQTEEHDLETKRQQAERILKSGGSVFLVIKAQGKDGTKAKELLQRLIKDLSSSGKPKTGIQLSGKQAAVQLDPA</sequence>
<feature type="region of interest" description="Disordered" evidence="5">
    <location>
        <begin position="133"/>
        <end position="157"/>
    </location>
</feature>
<organism evidence="8 9">
    <name type="scientific">Cohnella faecalis</name>
    <dbReference type="NCBI Taxonomy" id="2315694"/>
    <lineage>
        <taxon>Bacteria</taxon>
        <taxon>Bacillati</taxon>
        <taxon>Bacillota</taxon>
        <taxon>Bacilli</taxon>
        <taxon>Bacillales</taxon>
        <taxon>Paenibacillaceae</taxon>
        <taxon>Cohnella</taxon>
    </lineage>
</organism>
<dbReference type="GO" id="GO:0003743">
    <property type="term" value="F:translation initiation factor activity"/>
    <property type="evidence" value="ECO:0007669"/>
    <property type="project" value="UniProtKB-UniRule"/>
</dbReference>
<evidence type="ECO:0000256" key="1">
    <source>
        <dbReference type="ARBA" id="ARBA00005439"/>
    </source>
</evidence>
<dbReference type="PANTHER" id="PTHR10938:SF0">
    <property type="entry name" value="TRANSLATION INITIATION FACTOR IF-3, MITOCHONDRIAL"/>
    <property type="match status" value="1"/>
</dbReference>
<comment type="similarity">
    <text evidence="1">Belongs to the IF-3 family.</text>
</comment>
<dbReference type="InterPro" id="IPR036788">
    <property type="entry name" value="T_IF-3_C_sf"/>
</dbReference>
<evidence type="ECO:0000313" key="8">
    <source>
        <dbReference type="EMBL" id="RIE05200.1"/>
    </source>
</evidence>
<keyword evidence="3" id="KW-0648">Protein biosynthesis</keyword>
<accession>A0A398CSR5</accession>
<dbReference type="NCBIfam" id="TIGR00168">
    <property type="entry name" value="infC"/>
    <property type="match status" value="1"/>
</dbReference>
<dbReference type="Pfam" id="PF00707">
    <property type="entry name" value="IF3_C"/>
    <property type="match status" value="1"/>
</dbReference>
<comment type="caution">
    <text evidence="8">The sequence shown here is derived from an EMBL/GenBank/DDBJ whole genome shotgun (WGS) entry which is preliminary data.</text>
</comment>